<dbReference type="AlphaFoldDB" id="A0A553MRS4"/>
<reference evidence="1 2" key="1">
    <citation type="journal article" date="2019" name="Sci. Data">
        <title>Hybrid genome assembly and annotation of Danionella translucida.</title>
        <authorList>
            <person name="Kadobianskyi M."/>
            <person name="Schulze L."/>
            <person name="Schuelke M."/>
            <person name="Judkewitz B."/>
        </authorList>
    </citation>
    <scope>NUCLEOTIDE SEQUENCE [LARGE SCALE GENOMIC DNA]</scope>
    <source>
        <strain evidence="1 2">Bolton</strain>
    </source>
</reference>
<comment type="caution">
    <text evidence="1">The sequence shown here is derived from an EMBL/GenBank/DDBJ whole genome shotgun (WGS) entry which is preliminary data.</text>
</comment>
<protein>
    <submittedName>
        <fullName evidence="1">Uncharacterized protein</fullName>
    </submittedName>
</protein>
<gene>
    <name evidence="1" type="ORF">DNTS_029131</name>
</gene>
<evidence type="ECO:0000313" key="1">
    <source>
        <dbReference type="EMBL" id="TRY55886.1"/>
    </source>
</evidence>
<evidence type="ECO:0000313" key="2">
    <source>
        <dbReference type="Proteomes" id="UP000316079"/>
    </source>
</evidence>
<dbReference type="EMBL" id="SRMA01027305">
    <property type="protein sequence ID" value="TRY55886.1"/>
    <property type="molecule type" value="Genomic_DNA"/>
</dbReference>
<keyword evidence="2" id="KW-1185">Reference proteome</keyword>
<accession>A0A553MRS4</accession>
<name>A0A553MRS4_9TELE</name>
<proteinExistence type="predicted"/>
<dbReference type="Proteomes" id="UP000316079">
    <property type="component" value="Unassembled WGS sequence"/>
</dbReference>
<organism evidence="1 2">
    <name type="scientific">Danionella cerebrum</name>
    <dbReference type="NCBI Taxonomy" id="2873325"/>
    <lineage>
        <taxon>Eukaryota</taxon>
        <taxon>Metazoa</taxon>
        <taxon>Chordata</taxon>
        <taxon>Craniata</taxon>
        <taxon>Vertebrata</taxon>
        <taxon>Euteleostomi</taxon>
        <taxon>Actinopterygii</taxon>
        <taxon>Neopterygii</taxon>
        <taxon>Teleostei</taxon>
        <taxon>Ostariophysi</taxon>
        <taxon>Cypriniformes</taxon>
        <taxon>Danionidae</taxon>
        <taxon>Danioninae</taxon>
        <taxon>Danionella</taxon>
    </lineage>
</organism>
<sequence>MRVQPRSLQQECGLAVTSERCRTPGPLLNTSKTRALPRHARTLARNALLRSSQSCRLLEETDEQEKLPWGVELSSAVTHRHFIMTSDIRHNWYAYNHCLNLALLGDHKKPQDGPLEEVRGLAGLKENGSLLTGRHEGSVFISS</sequence>